<feature type="region of interest" description="Disordered" evidence="5">
    <location>
        <begin position="31"/>
        <end position="55"/>
    </location>
</feature>
<evidence type="ECO:0000313" key="8">
    <source>
        <dbReference type="Proteomes" id="UP000199063"/>
    </source>
</evidence>
<proteinExistence type="predicted"/>
<dbReference type="GO" id="GO:0016787">
    <property type="term" value="F:hydrolase activity"/>
    <property type="evidence" value="ECO:0007669"/>
    <property type="project" value="UniProtKB-UniRule"/>
</dbReference>
<dbReference type="EMBL" id="FNHI01000031">
    <property type="protein sequence ID" value="SDN61077.1"/>
    <property type="molecule type" value="Genomic_DNA"/>
</dbReference>
<keyword evidence="3 4" id="KW-0443">Lipid metabolism</keyword>
<dbReference type="OrthoDB" id="4080114at2"/>
<dbReference type="InterPro" id="IPR050301">
    <property type="entry name" value="NTE"/>
</dbReference>
<feature type="short sequence motif" description="GXSXG" evidence="4">
    <location>
        <begin position="97"/>
        <end position="101"/>
    </location>
</feature>
<evidence type="ECO:0000256" key="5">
    <source>
        <dbReference type="SAM" id="MobiDB-lite"/>
    </source>
</evidence>
<dbReference type="InterPro" id="IPR016035">
    <property type="entry name" value="Acyl_Trfase/lysoPLipase"/>
</dbReference>
<sequence>MRIACGRVPASWGRLRFRGARLDEWSWRDERRTTTRGDGAGLLPASRPPDGPASAGLSALPRPVAVVVGAGGVLGAAHVGLGYALEERGFVPDMIIGTSVGALVGAIAAAHPDGSAPWLDTVWTQLRRRQVYPLGCPSSRASIFTDRGLRRLIARSGLPRRIEELPVPFTAVAVDLDTGAPVLLDHGDLESALLASAAVPGILPPVDREGRTLVDGGLIAYVPVLAALQAGAASVVVLSTGPESMPLRPAVPRRRAGAIAARAGLLLMRHQIERDLHEVSRHVPTVVLPTGIESWPAPWDFGHSQRLISTASRSAGRFLDELRVSGPGLYRVDGSPAATVTSTAAVSTPATAGPGGTTTCTVSGAGL</sequence>
<accession>A0A1H0CT37</accession>
<evidence type="ECO:0000256" key="1">
    <source>
        <dbReference type="ARBA" id="ARBA00022801"/>
    </source>
</evidence>
<dbReference type="STRING" id="1196353.SAMN05444921_13112"/>
<dbReference type="Pfam" id="PF01734">
    <property type="entry name" value="Patatin"/>
    <property type="match status" value="1"/>
</dbReference>
<feature type="domain" description="PNPLA" evidence="6">
    <location>
        <begin position="66"/>
        <end position="228"/>
    </location>
</feature>
<feature type="active site" description="Proton acceptor" evidence="4">
    <location>
        <position position="215"/>
    </location>
</feature>
<organism evidence="7 8">
    <name type="scientific">Streptomyces wuyuanensis</name>
    <dbReference type="NCBI Taxonomy" id="1196353"/>
    <lineage>
        <taxon>Bacteria</taxon>
        <taxon>Bacillati</taxon>
        <taxon>Actinomycetota</taxon>
        <taxon>Actinomycetes</taxon>
        <taxon>Kitasatosporales</taxon>
        <taxon>Streptomycetaceae</taxon>
        <taxon>Streptomyces</taxon>
    </lineage>
</organism>
<gene>
    <name evidence="7" type="ORF">SAMN05444921_13112</name>
</gene>
<dbReference type="Gene3D" id="3.40.1090.10">
    <property type="entry name" value="Cytosolic phospholipase A2 catalytic domain"/>
    <property type="match status" value="2"/>
</dbReference>
<dbReference type="InterPro" id="IPR002641">
    <property type="entry name" value="PNPLA_dom"/>
</dbReference>
<keyword evidence="1 4" id="KW-0378">Hydrolase</keyword>
<reference evidence="8" key="1">
    <citation type="submission" date="2016-10" db="EMBL/GenBank/DDBJ databases">
        <authorList>
            <person name="Varghese N."/>
            <person name="Submissions S."/>
        </authorList>
    </citation>
    <scope>NUCLEOTIDE SEQUENCE [LARGE SCALE GENOMIC DNA]</scope>
    <source>
        <strain evidence="8">CGMCC 4.7042</strain>
    </source>
</reference>
<evidence type="ECO:0000256" key="3">
    <source>
        <dbReference type="ARBA" id="ARBA00023098"/>
    </source>
</evidence>
<dbReference type="Proteomes" id="UP000199063">
    <property type="component" value="Unassembled WGS sequence"/>
</dbReference>
<feature type="active site" description="Nucleophile" evidence="4">
    <location>
        <position position="99"/>
    </location>
</feature>
<evidence type="ECO:0000256" key="4">
    <source>
        <dbReference type="PROSITE-ProRule" id="PRU01161"/>
    </source>
</evidence>
<dbReference type="PANTHER" id="PTHR14226">
    <property type="entry name" value="NEUROPATHY TARGET ESTERASE/SWISS CHEESE D.MELANOGASTER"/>
    <property type="match status" value="1"/>
</dbReference>
<dbReference type="AlphaFoldDB" id="A0A1H0CT37"/>
<feature type="short sequence motif" description="DGA/G" evidence="4">
    <location>
        <begin position="215"/>
        <end position="217"/>
    </location>
</feature>
<evidence type="ECO:0000313" key="7">
    <source>
        <dbReference type="EMBL" id="SDN61077.1"/>
    </source>
</evidence>
<evidence type="ECO:0000256" key="2">
    <source>
        <dbReference type="ARBA" id="ARBA00022963"/>
    </source>
</evidence>
<keyword evidence="8" id="KW-1185">Reference proteome</keyword>
<evidence type="ECO:0000259" key="6">
    <source>
        <dbReference type="PROSITE" id="PS51635"/>
    </source>
</evidence>
<dbReference type="GO" id="GO:0016042">
    <property type="term" value="P:lipid catabolic process"/>
    <property type="evidence" value="ECO:0007669"/>
    <property type="project" value="UniProtKB-UniRule"/>
</dbReference>
<dbReference type="SUPFAM" id="SSF52151">
    <property type="entry name" value="FabD/lysophospholipase-like"/>
    <property type="match status" value="1"/>
</dbReference>
<protein>
    <submittedName>
        <fullName evidence="7">NTE family protein</fullName>
    </submittedName>
</protein>
<comment type="caution">
    <text evidence="4">Lacks conserved residue(s) required for the propagation of feature annotation.</text>
</comment>
<dbReference type="PANTHER" id="PTHR14226:SF29">
    <property type="entry name" value="NEUROPATHY TARGET ESTERASE SWS"/>
    <property type="match status" value="1"/>
</dbReference>
<keyword evidence="2 4" id="KW-0442">Lipid degradation</keyword>
<name>A0A1H0CT37_9ACTN</name>
<dbReference type="PROSITE" id="PS51635">
    <property type="entry name" value="PNPLA"/>
    <property type="match status" value="1"/>
</dbReference>